<dbReference type="Proteomes" id="UP000830729">
    <property type="component" value="Chromosome"/>
</dbReference>
<dbReference type="KEGG" id="halx:M0R89_04090"/>
<sequence length="163" mass="17910">MDPIDEKGQLFGTVNIIDAFVVFLVLAVIAAGATFILGTENQLTNTTDQLENTTTTVTFEITGVQPYTADAIPEGPLQTDTIVSVQNKSVQPTEIIVKDKNGILHKQTHPRKKTVVLQLTLNTMTTEDDVLLWNKPLEVRRQLVLDFGQVTVKGTVTNFSEEG</sequence>
<keyword evidence="1" id="KW-0472">Membrane</keyword>
<evidence type="ECO:0000313" key="3">
    <source>
        <dbReference type="Proteomes" id="UP000830729"/>
    </source>
</evidence>
<dbReference type="RefSeq" id="WP_248651296.1">
    <property type="nucleotide sequence ID" value="NZ_CP096659.1"/>
</dbReference>
<evidence type="ECO:0000313" key="2">
    <source>
        <dbReference type="EMBL" id="UPV75253.1"/>
    </source>
</evidence>
<feature type="transmembrane region" description="Helical" evidence="1">
    <location>
        <begin position="16"/>
        <end position="37"/>
    </location>
</feature>
<dbReference type="EMBL" id="CP096659">
    <property type="protein sequence ID" value="UPV75253.1"/>
    <property type="molecule type" value="Genomic_DNA"/>
</dbReference>
<proteinExistence type="predicted"/>
<organism evidence="2 3">
    <name type="scientific">Halorussus limi</name>
    <dbReference type="NCBI Taxonomy" id="2938695"/>
    <lineage>
        <taxon>Archaea</taxon>
        <taxon>Methanobacteriati</taxon>
        <taxon>Methanobacteriota</taxon>
        <taxon>Stenosarchaea group</taxon>
        <taxon>Halobacteria</taxon>
        <taxon>Halobacteriales</taxon>
        <taxon>Haladaptataceae</taxon>
        <taxon>Halorussus</taxon>
    </lineage>
</organism>
<dbReference type="InterPro" id="IPR025480">
    <property type="entry name" value="DUF4330"/>
</dbReference>
<protein>
    <submittedName>
        <fullName evidence="2">DUF4330 domain-containing protein</fullName>
    </submittedName>
</protein>
<keyword evidence="1" id="KW-1133">Transmembrane helix</keyword>
<keyword evidence="1" id="KW-0812">Transmembrane</keyword>
<keyword evidence="3" id="KW-1185">Reference proteome</keyword>
<name>A0A8U0HWV1_9EURY</name>
<reference evidence="2 3" key="1">
    <citation type="submission" date="2022-04" db="EMBL/GenBank/DDBJ databases">
        <title>Diverse halophilic archaea isolated from saline environments.</title>
        <authorList>
            <person name="Cui H.-L."/>
        </authorList>
    </citation>
    <scope>NUCLEOTIDE SEQUENCE [LARGE SCALE GENOMIC DNA]</scope>
    <source>
        <strain evidence="2 3">XZYJT49</strain>
    </source>
</reference>
<dbReference type="Pfam" id="PF14221">
    <property type="entry name" value="DUF4330"/>
    <property type="match status" value="1"/>
</dbReference>
<gene>
    <name evidence="2" type="ORF">M0R89_04090</name>
</gene>
<accession>A0A8U0HWV1</accession>
<dbReference type="GeneID" id="72184351"/>
<dbReference type="AlphaFoldDB" id="A0A8U0HWV1"/>
<evidence type="ECO:0000256" key="1">
    <source>
        <dbReference type="SAM" id="Phobius"/>
    </source>
</evidence>